<dbReference type="InterPro" id="IPR002347">
    <property type="entry name" value="SDR_fam"/>
</dbReference>
<dbReference type="Gene3D" id="3.40.50.720">
    <property type="entry name" value="NAD(P)-binding Rossmann-like Domain"/>
    <property type="match status" value="2"/>
</dbReference>
<dbReference type="PANTHER" id="PTHR42760">
    <property type="entry name" value="SHORT-CHAIN DEHYDROGENASES/REDUCTASES FAMILY MEMBER"/>
    <property type="match status" value="1"/>
</dbReference>
<protein>
    <recommendedName>
        <fullName evidence="5">Ketoreductase domain-containing protein</fullName>
    </recommendedName>
</protein>
<evidence type="ECO:0000256" key="2">
    <source>
        <dbReference type="ARBA" id="ARBA00022857"/>
    </source>
</evidence>
<dbReference type="EMBL" id="JBBXMP010000013">
    <property type="protein sequence ID" value="KAL0069218.1"/>
    <property type="molecule type" value="Genomic_DNA"/>
</dbReference>
<dbReference type="Pfam" id="PF13561">
    <property type="entry name" value="adh_short_C2"/>
    <property type="match status" value="1"/>
</dbReference>
<dbReference type="InterPro" id="IPR036291">
    <property type="entry name" value="NAD(P)-bd_dom_sf"/>
</dbReference>
<evidence type="ECO:0000256" key="1">
    <source>
        <dbReference type="ARBA" id="ARBA00006484"/>
    </source>
</evidence>
<evidence type="ECO:0000313" key="6">
    <source>
        <dbReference type="EMBL" id="KAL0069218.1"/>
    </source>
</evidence>
<accession>A0ABR3A6K3</accession>
<dbReference type="SUPFAM" id="SSF51735">
    <property type="entry name" value="NAD(P)-binding Rossmann-fold domains"/>
    <property type="match status" value="1"/>
</dbReference>
<proteinExistence type="inferred from homology"/>
<dbReference type="PANTHER" id="PTHR42760:SF5">
    <property type="entry name" value="2-DEHYDRO-3-DEOXY-D-GLUCONATE 5-DEHYDROGENASE"/>
    <property type="match status" value="1"/>
</dbReference>
<dbReference type="SMART" id="SM00822">
    <property type="entry name" value="PKS_KR"/>
    <property type="match status" value="1"/>
</dbReference>
<evidence type="ECO:0000256" key="3">
    <source>
        <dbReference type="ARBA" id="ARBA00023002"/>
    </source>
</evidence>
<comment type="caution">
    <text evidence="6">The sequence shown here is derived from an EMBL/GenBank/DDBJ whole genome shotgun (WGS) entry which is preliminary data.</text>
</comment>
<keyword evidence="7" id="KW-1185">Reference proteome</keyword>
<name>A0ABR3A6K3_9AGAR</name>
<organism evidence="6 7">
    <name type="scientific">Marasmius tenuissimus</name>
    <dbReference type="NCBI Taxonomy" id="585030"/>
    <lineage>
        <taxon>Eukaryota</taxon>
        <taxon>Fungi</taxon>
        <taxon>Dikarya</taxon>
        <taxon>Basidiomycota</taxon>
        <taxon>Agaricomycotina</taxon>
        <taxon>Agaricomycetes</taxon>
        <taxon>Agaricomycetidae</taxon>
        <taxon>Agaricales</taxon>
        <taxon>Marasmiineae</taxon>
        <taxon>Marasmiaceae</taxon>
        <taxon>Marasmius</taxon>
    </lineage>
</organism>
<dbReference type="InterPro" id="IPR020904">
    <property type="entry name" value="Sc_DH/Rdtase_CS"/>
</dbReference>
<comment type="similarity">
    <text evidence="1 4">Belongs to the short-chain dehydrogenases/reductases (SDR) family.</text>
</comment>
<reference evidence="6 7" key="1">
    <citation type="submission" date="2024-05" db="EMBL/GenBank/DDBJ databases">
        <title>A draft genome resource for the thread blight pathogen Marasmius tenuissimus strain MS-2.</title>
        <authorList>
            <person name="Yulfo-Soto G.E."/>
            <person name="Baruah I.K."/>
            <person name="Amoako-Attah I."/>
            <person name="Bukari Y."/>
            <person name="Meinhardt L.W."/>
            <person name="Bailey B.A."/>
            <person name="Cohen S.P."/>
        </authorList>
    </citation>
    <scope>NUCLEOTIDE SEQUENCE [LARGE SCALE GENOMIC DNA]</scope>
    <source>
        <strain evidence="6 7">MS-2</strain>
    </source>
</reference>
<keyword evidence="2" id="KW-0521">NADP</keyword>
<dbReference type="PRINTS" id="PR00080">
    <property type="entry name" value="SDRFAMILY"/>
</dbReference>
<dbReference type="InterPro" id="IPR057326">
    <property type="entry name" value="KR_dom"/>
</dbReference>
<gene>
    <name evidence="6" type="ORF">AAF712_003581</name>
</gene>
<evidence type="ECO:0000256" key="4">
    <source>
        <dbReference type="RuleBase" id="RU000363"/>
    </source>
</evidence>
<keyword evidence="3" id="KW-0560">Oxidoreductase</keyword>
<dbReference type="PROSITE" id="PS00061">
    <property type="entry name" value="ADH_SHORT"/>
    <property type="match status" value="1"/>
</dbReference>
<evidence type="ECO:0000313" key="7">
    <source>
        <dbReference type="Proteomes" id="UP001437256"/>
    </source>
</evidence>
<dbReference type="Pfam" id="PF00106">
    <property type="entry name" value="adh_short"/>
    <property type="match status" value="1"/>
</dbReference>
<sequence length="337" mass="36017">MSLNLFSLKGKNALVTGGSRGIGRAAAIALAEAGANICLVLRPSSTDGACSDSTEQVIREKTGVRVAVVRCDLDDHSDNGVKSVVPRALELMDGEIHILVNCAGIQRRTPAVNFSEKDWDDVVGVNLKTVWLLSQAAGQHMVPLKRGKIINFASLLSFQGGLTVPAYAAAKGGVATLTKALSNEWSKEVRDPDAGGGSCLDGSILQSGCPYLIPVDYSSNYPFVRKIRNVLASLDTHLGHFLPRPYCLRHSYSYELAGRNEALLNNPTRLAQLNDRIPAGRWGTPEDFAGPLVFLASDASNYVCGELLLVDGVSVLAPQLAPTLTLLHRDGWPGESD</sequence>
<evidence type="ECO:0000259" key="5">
    <source>
        <dbReference type="SMART" id="SM00822"/>
    </source>
</evidence>
<dbReference type="Proteomes" id="UP001437256">
    <property type="component" value="Unassembled WGS sequence"/>
</dbReference>
<feature type="domain" description="Ketoreductase" evidence="5">
    <location>
        <begin position="11"/>
        <end position="208"/>
    </location>
</feature>
<dbReference type="PRINTS" id="PR00081">
    <property type="entry name" value="GDHRDH"/>
</dbReference>